<dbReference type="EMBL" id="JAHQIW010000863">
    <property type="protein sequence ID" value="KAJ1350430.1"/>
    <property type="molecule type" value="Genomic_DNA"/>
</dbReference>
<accession>A0AAD5M1F7</accession>
<dbReference type="Proteomes" id="UP001196413">
    <property type="component" value="Unassembled WGS sequence"/>
</dbReference>
<organism evidence="2 3">
    <name type="scientific">Parelaphostrongylus tenuis</name>
    <name type="common">Meningeal worm</name>
    <dbReference type="NCBI Taxonomy" id="148309"/>
    <lineage>
        <taxon>Eukaryota</taxon>
        <taxon>Metazoa</taxon>
        <taxon>Ecdysozoa</taxon>
        <taxon>Nematoda</taxon>
        <taxon>Chromadorea</taxon>
        <taxon>Rhabditida</taxon>
        <taxon>Rhabditina</taxon>
        <taxon>Rhabditomorpha</taxon>
        <taxon>Strongyloidea</taxon>
        <taxon>Metastrongylidae</taxon>
        <taxon>Parelaphostrongylus</taxon>
    </lineage>
</organism>
<dbReference type="AlphaFoldDB" id="A0AAD5M1F7"/>
<evidence type="ECO:0000313" key="3">
    <source>
        <dbReference type="Proteomes" id="UP001196413"/>
    </source>
</evidence>
<evidence type="ECO:0000256" key="1">
    <source>
        <dbReference type="SAM" id="MobiDB-lite"/>
    </source>
</evidence>
<protein>
    <submittedName>
        <fullName evidence="2">Uncharacterized protein</fullName>
    </submittedName>
</protein>
<feature type="region of interest" description="Disordered" evidence="1">
    <location>
        <begin position="30"/>
        <end position="52"/>
    </location>
</feature>
<comment type="caution">
    <text evidence="2">The sequence shown here is derived from an EMBL/GenBank/DDBJ whole genome shotgun (WGS) entry which is preliminary data.</text>
</comment>
<sequence>MSGESISRHAGRKAIMNALTVNNFSFDAKESNSNASFNMSQNSKAKPQRGMS</sequence>
<proteinExistence type="predicted"/>
<gene>
    <name evidence="2" type="ORF">KIN20_006218</name>
</gene>
<reference evidence="2" key="1">
    <citation type="submission" date="2021-06" db="EMBL/GenBank/DDBJ databases">
        <title>Parelaphostrongylus tenuis whole genome reference sequence.</title>
        <authorList>
            <person name="Garwood T.J."/>
            <person name="Larsen P.A."/>
            <person name="Fountain-Jones N.M."/>
            <person name="Garbe J.R."/>
            <person name="Macchietto M.G."/>
            <person name="Kania S.A."/>
            <person name="Gerhold R.W."/>
            <person name="Richards J.E."/>
            <person name="Wolf T.M."/>
        </authorList>
    </citation>
    <scope>NUCLEOTIDE SEQUENCE</scope>
    <source>
        <strain evidence="2">MNPRO001-30</strain>
        <tissue evidence="2">Meninges</tissue>
    </source>
</reference>
<name>A0AAD5M1F7_PARTN</name>
<evidence type="ECO:0000313" key="2">
    <source>
        <dbReference type="EMBL" id="KAJ1350430.1"/>
    </source>
</evidence>
<keyword evidence="3" id="KW-1185">Reference proteome</keyword>